<evidence type="ECO:0000256" key="1">
    <source>
        <dbReference type="SAM" id="SignalP"/>
    </source>
</evidence>
<dbReference type="Gene3D" id="2.160.20.10">
    <property type="entry name" value="Single-stranded right-handed beta-helix, Pectin lyase-like"/>
    <property type="match status" value="1"/>
</dbReference>
<sequence>MKKILLQLLIAFTCCVPAIAQGTDSLFVGTLADARLNAGNYTSAIITDYGGGTFFYDPSDVTSVDNTGTVFVTSGGERFKRIYNSTINVKWFGAVGDGVTDDADEINDAANAARNEHKELAFAQNANYLTSEPLDLSDLTVDANNATIVASNSASPSDKTAIKVQGQITSYYNLTTDADKYKSVLKLSPADLASLNLAKGDLVKIISDLDFAPSSGENVSQGEIQKVYGIDAGSGKLFLFGYLEDSYKVSDNVRVAKVTPATFKTKGILNILQDGSSGSQGVIFNLTEKVNCNLQITNAYMRSVVLGNSYAANINIKSFGSEQNGYGYGVIISNATMYSVITGLVQSARHCVTTGGDPSGGVSWGNKVVDMTGSDIFPADVFDSHASTGSIYFENCRALNGYKFNDTVLVCSGFKIEARETHITDCYVDGPFSHAVVSDSPDPQRIYINGLTVKDCFAGVSMGDSTDLDILSVKNVVATRNDAIGNIVVLSGSYANLFLDNLNSVNMGGLLISPNVTLPNIVTLSNSSVRFTTQQTTSTTGFSFAYVRSAVNVLRFVNCSSENASYFIRASQTVNLYEAIGCAALSCPSTINYFEKLTGNINLIGGNYGDVVNNGYFIYCPLGVGGLTLSGGVTTSGLTHLRGIYVLTSFSTFFNGGNHLTFTGGVFHSASILPVTDNSPVNAATLQSGLATKQNVPVNVPVTSSSYSIPLNSGYYTYKSSAVSTWTLPAVAGHTGLSYKIMNQNTGGFNLTINSNTGGNDIYNSTTPVNTLIINPGDNLTFYNNGDYWTVIK</sequence>
<comment type="caution">
    <text evidence="2">The sequence shown here is derived from an EMBL/GenBank/DDBJ whole genome shotgun (WGS) entry which is preliminary data.</text>
</comment>
<evidence type="ECO:0000313" key="3">
    <source>
        <dbReference type="Proteomes" id="UP000323632"/>
    </source>
</evidence>
<feature type="signal peptide" evidence="1">
    <location>
        <begin position="1"/>
        <end position="20"/>
    </location>
</feature>
<evidence type="ECO:0008006" key="4">
    <source>
        <dbReference type="Google" id="ProtNLM"/>
    </source>
</evidence>
<dbReference type="RefSeq" id="WP_150032611.1">
    <property type="nucleotide sequence ID" value="NZ_VWSH01000002.1"/>
</dbReference>
<evidence type="ECO:0000313" key="2">
    <source>
        <dbReference type="EMBL" id="KAA5534932.1"/>
    </source>
</evidence>
<protein>
    <recommendedName>
        <fullName evidence="4">Pectate lyase superfamily protein domain-containing protein</fullName>
    </recommendedName>
</protein>
<dbReference type="AlphaFoldDB" id="A0A5M6CLS3"/>
<gene>
    <name evidence="2" type="ORF">F0919_10050</name>
</gene>
<keyword evidence="3" id="KW-1185">Reference proteome</keyword>
<dbReference type="SUPFAM" id="SSF51126">
    <property type="entry name" value="Pectin lyase-like"/>
    <property type="match status" value="2"/>
</dbReference>
<feature type="chain" id="PRO_5024291127" description="Pectate lyase superfamily protein domain-containing protein" evidence="1">
    <location>
        <begin position="21"/>
        <end position="793"/>
    </location>
</feature>
<dbReference type="Proteomes" id="UP000323632">
    <property type="component" value="Unassembled WGS sequence"/>
</dbReference>
<accession>A0A5M6CLS3</accession>
<dbReference type="InterPro" id="IPR011050">
    <property type="entry name" value="Pectin_lyase_fold/virulence"/>
</dbReference>
<organism evidence="2 3">
    <name type="scientific">Taibaiella lutea</name>
    <dbReference type="NCBI Taxonomy" id="2608001"/>
    <lineage>
        <taxon>Bacteria</taxon>
        <taxon>Pseudomonadati</taxon>
        <taxon>Bacteroidota</taxon>
        <taxon>Chitinophagia</taxon>
        <taxon>Chitinophagales</taxon>
        <taxon>Chitinophagaceae</taxon>
        <taxon>Taibaiella</taxon>
    </lineage>
</organism>
<name>A0A5M6CLS3_9BACT</name>
<proteinExistence type="predicted"/>
<dbReference type="EMBL" id="VWSH01000002">
    <property type="protein sequence ID" value="KAA5534932.1"/>
    <property type="molecule type" value="Genomic_DNA"/>
</dbReference>
<keyword evidence="1" id="KW-0732">Signal</keyword>
<dbReference type="InterPro" id="IPR012334">
    <property type="entry name" value="Pectin_lyas_fold"/>
</dbReference>
<reference evidence="2 3" key="1">
    <citation type="submission" date="2019-09" db="EMBL/GenBank/DDBJ databases">
        <title>Genome sequence and assembly of Taibaiella sp.</title>
        <authorList>
            <person name="Chhetri G."/>
        </authorList>
    </citation>
    <scope>NUCLEOTIDE SEQUENCE [LARGE SCALE GENOMIC DNA]</scope>
    <source>
        <strain evidence="2 3">KVB11</strain>
    </source>
</reference>